<feature type="transmembrane region" description="Helical" evidence="1">
    <location>
        <begin position="32"/>
        <end position="54"/>
    </location>
</feature>
<dbReference type="EMBL" id="FMPG01000003">
    <property type="protein sequence ID" value="SCS79796.1"/>
    <property type="molecule type" value="Genomic_DNA"/>
</dbReference>
<evidence type="ECO:0000256" key="1">
    <source>
        <dbReference type="SAM" id="Phobius"/>
    </source>
</evidence>
<sequence length="213" mass="24486">MTENNNQFKNFEHSFTNESMHRGKRFSKKKKSWVSMVIQIIVLILVAISGYSMYKEPLFNLVFLKTPINFHQLTNFQSTMNDVANLNLNINNINDLQTSIDRLILVFYVFFIACILSLILTILTLVFNRTALKIVNVLVIAIMFIITFGFSYLIKNIASRIAESMSQNYLTVKPTQVLTEADAIHNSITLLGCSIALLIISLFFRNRKSYQKI</sequence>
<feature type="transmembrane region" description="Helical" evidence="1">
    <location>
        <begin position="183"/>
        <end position="204"/>
    </location>
</feature>
<dbReference type="Proteomes" id="UP000095412">
    <property type="component" value="Unassembled WGS sequence"/>
</dbReference>
<gene>
    <name evidence="3" type="ORF">SAMEA2297795_01179</name>
    <name evidence="2" type="ORF">SAMEA2297796_00924</name>
</gene>
<reference evidence="2 4" key="2">
    <citation type="submission" date="2016-09" db="EMBL/GenBank/DDBJ databases">
        <authorList>
            <consortium name="Pathogen Informatics"/>
            <person name="Sun Q."/>
            <person name="Inoue M."/>
        </authorList>
    </citation>
    <scope>NUCLEOTIDE SEQUENCE [LARGE SCALE GENOMIC DNA]</scope>
    <source>
        <strain evidence="2 4">82C</strain>
    </source>
</reference>
<feature type="transmembrane region" description="Helical" evidence="1">
    <location>
        <begin position="134"/>
        <end position="154"/>
    </location>
</feature>
<dbReference type="RefSeq" id="WP_069995139.1">
    <property type="nucleotide sequence ID" value="NZ_FMPG01000003.1"/>
</dbReference>
<name>A0A1D4K4G9_9STAP</name>
<evidence type="ECO:0000313" key="4">
    <source>
        <dbReference type="Proteomes" id="UP000095412"/>
    </source>
</evidence>
<evidence type="ECO:0000313" key="3">
    <source>
        <dbReference type="EMBL" id="SCS79796.1"/>
    </source>
</evidence>
<reference evidence="3 5" key="1">
    <citation type="submission" date="2016-09" db="EMBL/GenBank/DDBJ databases">
        <authorList>
            <consortium name="Pathogen Informatics"/>
        </authorList>
    </citation>
    <scope>NUCLEOTIDE SEQUENCE [LARGE SCALE GENOMIC DNA]</scope>
    <source>
        <strain evidence="3 5">82B</strain>
    </source>
</reference>
<keyword evidence="1" id="KW-1133">Transmembrane helix</keyword>
<protein>
    <submittedName>
        <fullName evidence="3">Membrane protein</fullName>
    </submittedName>
</protein>
<evidence type="ECO:0000313" key="5">
    <source>
        <dbReference type="Proteomes" id="UP000095768"/>
    </source>
</evidence>
<evidence type="ECO:0000313" key="2">
    <source>
        <dbReference type="EMBL" id="SCS68774.1"/>
    </source>
</evidence>
<feature type="transmembrane region" description="Helical" evidence="1">
    <location>
        <begin position="105"/>
        <end position="127"/>
    </location>
</feature>
<dbReference type="OrthoDB" id="2413874at2"/>
<organism evidence="3 5">
    <name type="scientific">Staphylococcus caeli</name>
    <dbReference type="NCBI Taxonomy" id="2201815"/>
    <lineage>
        <taxon>Bacteria</taxon>
        <taxon>Bacillati</taxon>
        <taxon>Bacillota</taxon>
        <taxon>Bacilli</taxon>
        <taxon>Bacillales</taxon>
        <taxon>Staphylococcaceae</taxon>
        <taxon>Staphylococcus</taxon>
    </lineage>
</organism>
<keyword evidence="1" id="KW-0472">Membrane</keyword>
<dbReference type="AlphaFoldDB" id="A0A1D4K4G9"/>
<accession>A0A1D4K4G9</accession>
<keyword evidence="4" id="KW-1185">Reference proteome</keyword>
<dbReference type="EMBL" id="FMPI01000005">
    <property type="protein sequence ID" value="SCS68774.1"/>
    <property type="molecule type" value="Genomic_DNA"/>
</dbReference>
<keyword evidence="1" id="KW-0812">Transmembrane</keyword>
<proteinExistence type="predicted"/>
<dbReference type="Proteomes" id="UP000095768">
    <property type="component" value="Unassembled WGS sequence"/>
</dbReference>